<dbReference type="InterPro" id="IPR001487">
    <property type="entry name" value="Bromodomain"/>
</dbReference>
<evidence type="ECO:0000313" key="6">
    <source>
        <dbReference type="EMBL" id="KAK9501589.1"/>
    </source>
</evidence>
<feature type="domain" description="Bromo" evidence="5">
    <location>
        <begin position="68"/>
        <end position="140"/>
    </location>
</feature>
<dbReference type="Pfam" id="PF23450">
    <property type="entry name" value="KIAA2026_hel"/>
    <property type="match status" value="1"/>
</dbReference>
<dbReference type="Gene3D" id="1.20.920.10">
    <property type="entry name" value="Bromodomain-like"/>
    <property type="match status" value="1"/>
</dbReference>
<evidence type="ECO:0000256" key="4">
    <source>
        <dbReference type="SAM" id="MobiDB-lite"/>
    </source>
</evidence>
<comment type="caution">
    <text evidence="6">The sequence shown here is derived from an EMBL/GenBank/DDBJ whole genome shotgun (WGS) entry which is preliminary data.</text>
</comment>
<keyword evidence="1 2" id="KW-0103">Bromodomain</keyword>
<dbReference type="PROSITE" id="PS50014">
    <property type="entry name" value="BROMODOMAIN_2"/>
    <property type="match status" value="1"/>
</dbReference>
<accession>A0AAW1CSM7</accession>
<keyword evidence="7" id="KW-1185">Reference proteome</keyword>
<dbReference type="PANTHER" id="PTHR31095">
    <property type="entry name" value="RIKEN CDNA 9930021J03 GENE"/>
    <property type="match status" value="1"/>
</dbReference>
<dbReference type="PANTHER" id="PTHR31095:SF3">
    <property type="entry name" value="RIKEN CDNA 9930021J03 GENE"/>
    <property type="match status" value="1"/>
</dbReference>
<sequence length="844" mass="97507">MMFSRRCNIGLCDCYYGFLNWEPKRKRGRPPKVHNNPLLQPLEFPVSHLNETSARDLQFGYKILKEILNISKSKLILEKPDENLFGLHDYYEIIKKPMWLAEVSRKYENKEYKDLKEVIADFRLTLENCYRFWGANHKFSKHIFRIEKILEKHLKELPGNLKLSCNLIVDGQNSETSSNDSALLDEYQSKILQNLEKKVNAENDQFQEITLEELNKWESEILMNKTTKKQINFIGELADIGFFIKLTHQVLCVKPVTQYEIERMLLIPRESTTLATLMTAFLCPTAMRGSLYLKPLMSYEVWTAILAKKLDSWYNAYVKFQNKVQIFLKYGIEPHFWEVVGEDNPLAKAEFHTLPLVKKAWILKTLCTTVFHSNKKLEEYFNTVEDCKLRGNVIYEDSKFLYINEFTPEIRIYRIAKCDTDCCNQNKEQIQDCVNCSINKFQEDGEPVVPPISRKQRFCLIANDRETLETLMTTFSRKKKSVQAVEKLLSIEKNNKLSLSGLKSMYFQWKKYIDRSPIVVETSRNYWINKITSPNHTKISDEGENAYNKSGLIVFGKRPSKRKFSFQDTHSSSSNDEKLSEGSISDWEDGNIRRSKRIRRSKTFHRQWERRYEESIYETYNNNRTTSTTPESRSSAYGYPSRISCTDLTNPNDYVSFLHYQQQKINSLYNMKRNGLTIRKMFTNPSKRSIVSAAVENAAVLHDVKLDVEKTVESKVLMISMGGNGSGEGTSTEVPFKLEPEINVPTSSTFQAETMCSLVSSSVNDMAFIKQDTNSVQDTFPEIHSSHIDDTSNNDTPTSMVDSFLSDWMLSKNLPAPVSTDNITYASVSTASDCPESSGDLMIL</sequence>
<dbReference type="EMBL" id="JAPXFL010000009">
    <property type="protein sequence ID" value="KAK9501589.1"/>
    <property type="molecule type" value="Genomic_DNA"/>
</dbReference>
<dbReference type="AlphaFoldDB" id="A0AAW1CSM7"/>
<gene>
    <name evidence="6" type="ORF">O3M35_012286</name>
</gene>
<dbReference type="SUPFAM" id="SSF47370">
    <property type="entry name" value="Bromodomain"/>
    <property type="match status" value="1"/>
</dbReference>
<dbReference type="SMART" id="SM00297">
    <property type="entry name" value="BROMO"/>
    <property type="match status" value="1"/>
</dbReference>
<dbReference type="PRINTS" id="PR00503">
    <property type="entry name" value="BROMODOMAIN"/>
</dbReference>
<evidence type="ECO:0000256" key="3">
    <source>
        <dbReference type="SAM" id="Coils"/>
    </source>
</evidence>
<protein>
    <recommendedName>
        <fullName evidence="5">Bromo domain-containing protein</fullName>
    </recommendedName>
</protein>
<organism evidence="6 7">
    <name type="scientific">Rhynocoris fuscipes</name>
    <dbReference type="NCBI Taxonomy" id="488301"/>
    <lineage>
        <taxon>Eukaryota</taxon>
        <taxon>Metazoa</taxon>
        <taxon>Ecdysozoa</taxon>
        <taxon>Arthropoda</taxon>
        <taxon>Hexapoda</taxon>
        <taxon>Insecta</taxon>
        <taxon>Pterygota</taxon>
        <taxon>Neoptera</taxon>
        <taxon>Paraneoptera</taxon>
        <taxon>Hemiptera</taxon>
        <taxon>Heteroptera</taxon>
        <taxon>Panheteroptera</taxon>
        <taxon>Cimicomorpha</taxon>
        <taxon>Reduviidae</taxon>
        <taxon>Harpactorinae</taxon>
        <taxon>Harpactorini</taxon>
        <taxon>Rhynocoris</taxon>
    </lineage>
</organism>
<reference evidence="6 7" key="1">
    <citation type="submission" date="2022-12" db="EMBL/GenBank/DDBJ databases">
        <title>Chromosome-level genome assembly of true bugs.</title>
        <authorList>
            <person name="Ma L."/>
            <person name="Li H."/>
        </authorList>
    </citation>
    <scope>NUCLEOTIDE SEQUENCE [LARGE SCALE GENOMIC DNA]</scope>
    <source>
        <strain evidence="6">Lab_2022b</strain>
    </source>
</reference>
<name>A0AAW1CSM7_9HEMI</name>
<feature type="coiled-coil region" evidence="3">
    <location>
        <begin position="184"/>
        <end position="212"/>
    </location>
</feature>
<evidence type="ECO:0000259" key="5">
    <source>
        <dbReference type="PROSITE" id="PS50014"/>
    </source>
</evidence>
<feature type="region of interest" description="Disordered" evidence="4">
    <location>
        <begin position="564"/>
        <end position="586"/>
    </location>
</feature>
<dbReference type="InterPro" id="IPR040214">
    <property type="entry name" value="BRD10"/>
</dbReference>
<evidence type="ECO:0000313" key="7">
    <source>
        <dbReference type="Proteomes" id="UP001461498"/>
    </source>
</evidence>
<keyword evidence="3" id="KW-0175">Coiled coil</keyword>
<evidence type="ECO:0000256" key="2">
    <source>
        <dbReference type="PROSITE-ProRule" id="PRU00035"/>
    </source>
</evidence>
<dbReference type="InterPro" id="IPR036427">
    <property type="entry name" value="Bromodomain-like_sf"/>
</dbReference>
<proteinExistence type="predicted"/>
<evidence type="ECO:0000256" key="1">
    <source>
        <dbReference type="ARBA" id="ARBA00023117"/>
    </source>
</evidence>
<dbReference type="Pfam" id="PF00439">
    <property type="entry name" value="Bromodomain"/>
    <property type="match status" value="1"/>
</dbReference>
<dbReference type="InterPro" id="IPR056522">
    <property type="entry name" value="KIAA2026_hel"/>
</dbReference>
<dbReference type="Proteomes" id="UP001461498">
    <property type="component" value="Unassembled WGS sequence"/>
</dbReference>